<sequence length="94" mass="11131">MYTTSLLTVMEKKNCWNYRSRIGTNWRDEKWRLREADLALLFYSALSLPSLHNLQTLNEDLIMKRNMPLRLVCDSDEVVDCEEDEGLNSNQLDF</sequence>
<proteinExistence type="predicted"/>
<evidence type="ECO:0000313" key="2">
    <source>
        <dbReference type="Proteomes" id="UP001196413"/>
    </source>
</evidence>
<dbReference type="EMBL" id="JAHQIW010007221">
    <property type="protein sequence ID" value="KAJ1373051.1"/>
    <property type="molecule type" value="Genomic_DNA"/>
</dbReference>
<name>A0AAD5RBK2_PARTN</name>
<comment type="caution">
    <text evidence="1">The sequence shown here is derived from an EMBL/GenBank/DDBJ whole genome shotgun (WGS) entry which is preliminary data.</text>
</comment>
<reference evidence="1" key="1">
    <citation type="submission" date="2021-06" db="EMBL/GenBank/DDBJ databases">
        <title>Parelaphostrongylus tenuis whole genome reference sequence.</title>
        <authorList>
            <person name="Garwood T.J."/>
            <person name="Larsen P.A."/>
            <person name="Fountain-Jones N.M."/>
            <person name="Garbe J.R."/>
            <person name="Macchietto M.G."/>
            <person name="Kania S.A."/>
            <person name="Gerhold R.W."/>
            <person name="Richards J.E."/>
            <person name="Wolf T.M."/>
        </authorList>
    </citation>
    <scope>NUCLEOTIDE SEQUENCE</scope>
    <source>
        <strain evidence="1">MNPRO001-30</strain>
        <tissue evidence="1">Meninges</tissue>
    </source>
</reference>
<dbReference type="Proteomes" id="UP001196413">
    <property type="component" value="Unassembled WGS sequence"/>
</dbReference>
<evidence type="ECO:0000313" key="1">
    <source>
        <dbReference type="EMBL" id="KAJ1373051.1"/>
    </source>
</evidence>
<keyword evidence="2" id="KW-1185">Reference proteome</keyword>
<gene>
    <name evidence="1" type="ORF">KIN20_035379</name>
</gene>
<accession>A0AAD5RBK2</accession>
<protein>
    <submittedName>
        <fullName evidence="1">Uncharacterized protein</fullName>
    </submittedName>
</protein>
<organism evidence="1 2">
    <name type="scientific">Parelaphostrongylus tenuis</name>
    <name type="common">Meningeal worm</name>
    <dbReference type="NCBI Taxonomy" id="148309"/>
    <lineage>
        <taxon>Eukaryota</taxon>
        <taxon>Metazoa</taxon>
        <taxon>Ecdysozoa</taxon>
        <taxon>Nematoda</taxon>
        <taxon>Chromadorea</taxon>
        <taxon>Rhabditida</taxon>
        <taxon>Rhabditina</taxon>
        <taxon>Rhabditomorpha</taxon>
        <taxon>Strongyloidea</taxon>
        <taxon>Metastrongylidae</taxon>
        <taxon>Parelaphostrongylus</taxon>
    </lineage>
</organism>
<dbReference type="AlphaFoldDB" id="A0AAD5RBK2"/>